<keyword evidence="1" id="KW-0812">Transmembrane</keyword>
<feature type="transmembrane region" description="Helical" evidence="1">
    <location>
        <begin position="184"/>
        <end position="207"/>
    </location>
</feature>
<reference evidence="2 3" key="1">
    <citation type="submission" date="2019-12" db="EMBL/GenBank/DDBJ databases">
        <title>Chromosome-level assembly of the Caenorhabditis remanei genome.</title>
        <authorList>
            <person name="Teterina A.A."/>
            <person name="Willis J.H."/>
            <person name="Phillips P.C."/>
        </authorList>
    </citation>
    <scope>NUCLEOTIDE SEQUENCE [LARGE SCALE GENOMIC DNA]</scope>
    <source>
        <strain evidence="2 3">PX506</strain>
        <tissue evidence="2">Whole organism</tissue>
    </source>
</reference>
<keyword evidence="1" id="KW-1133">Transmembrane helix</keyword>
<gene>
    <name evidence="2" type="ORF">GCK72_013360</name>
</gene>
<feature type="transmembrane region" description="Helical" evidence="1">
    <location>
        <begin position="6"/>
        <end position="27"/>
    </location>
</feature>
<keyword evidence="1" id="KW-0472">Membrane</keyword>
<dbReference type="KEGG" id="crq:GCK72_013360"/>
<accession>A0A6A5GQU1</accession>
<organism evidence="2 3">
    <name type="scientific">Caenorhabditis remanei</name>
    <name type="common">Caenorhabditis vulgaris</name>
    <dbReference type="NCBI Taxonomy" id="31234"/>
    <lineage>
        <taxon>Eukaryota</taxon>
        <taxon>Metazoa</taxon>
        <taxon>Ecdysozoa</taxon>
        <taxon>Nematoda</taxon>
        <taxon>Chromadorea</taxon>
        <taxon>Rhabditida</taxon>
        <taxon>Rhabditina</taxon>
        <taxon>Rhabditomorpha</taxon>
        <taxon>Rhabditoidea</taxon>
        <taxon>Rhabditidae</taxon>
        <taxon>Peloderinae</taxon>
        <taxon>Caenorhabditis</taxon>
    </lineage>
</organism>
<protein>
    <recommendedName>
        <fullName evidence="4">G-protein coupled receptors family 1 profile domain-containing protein</fullName>
    </recommendedName>
</protein>
<name>A0A6A5GQU1_CAERE</name>
<dbReference type="EMBL" id="WUAV01000004">
    <property type="protein sequence ID" value="KAF1756906.1"/>
    <property type="molecule type" value="Genomic_DNA"/>
</dbReference>
<dbReference type="CTD" id="9798627"/>
<dbReference type="RefSeq" id="XP_003092142.2">
    <property type="nucleotide sequence ID" value="XM_003092094.2"/>
</dbReference>
<dbReference type="AlphaFoldDB" id="A0A6A5GQU1"/>
<feature type="transmembrane region" description="Helical" evidence="1">
    <location>
        <begin position="112"/>
        <end position="132"/>
    </location>
</feature>
<dbReference type="Proteomes" id="UP000483820">
    <property type="component" value="Chromosome IV"/>
</dbReference>
<comment type="caution">
    <text evidence="2">The sequence shown here is derived from an EMBL/GenBank/DDBJ whole genome shotgun (WGS) entry which is preliminary data.</text>
</comment>
<sequence length="261" mass="29255">MAPEFFIYLFLGLIELTVSTFLLATVVNNTRLRDKYSIFLVKFIVDIVVACLLLLLAYLDRRSDERICGATLVISTSIPLLQVLLLLCEVIDWSLAAYSPVYFHHSSLFSRILPFIAGAICYLIILTALLVIDATSMTVSCITSPEASAVTSAYDFSLAITTVCVVGLALLLRRNLNSAYFRPVMLHFIATLFLEEIPLLTCILLKYANSKSAILAADMTNWLVCIHSLLHSSYFVYNHQDYREVVKTMFKKWNVVRSGSG</sequence>
<feature type="transmembrane region" description="Helical" evidence="1">
    <location>
        <begin position="152"/>
        <end position="172"/>
    </location>
</feature>
<evidence type="ECO:0000313" key="2">
    <source>
        <dbReference type="EMBL" id="KAF1756906.1"/>
    </source>
</evidence>
<evidence type="ECO:0008006" key="4">
    <source>
        <dbReference type="Google" id="ProtNLM"/>
    </source>
</evidence>
<proteinExistence type="predicted"/>
<evidence type="ECO:0000313" key="3">
    <source>
        <dbReference type="Proteomes" id="UP000483820"/>
    </source>
</evidence>
<feature type="transmembrane region" description="Helical" evidence="1">
    <location>
        <begin position="39"/>
        <end position="59"/>
    </location>
</feature>
<feature type="transmembrane region" description="Helical" evidence="1">
    <location>
        <begin position="71"/>
        <end position="91"/>
    </location>
</feature>
<evidence type="ECO:0000256" key="1">
    <source>
        <dbReference type="SAM" id="Phobius"/>
    </source>
</evidence>
<dbReference type="GeneID" id="9798627"/>